<sequence>MKHILIPTDFSENSWNALEYAIYFFKTEVCSFYILHVGELSKSEIKNNSFVLPRKTKSPVIREKLKSLFERITDVSTNDNHHFIALQDYGNFIDIVRKTVETKKINLIVMGTKGASE</sequence>
<gene>
    <name evidence="3" type="ORF">NYZ99_16490</name>
</gene>
<dbReference type="CDD" id="cd00293">
    <property type="entry name" value="USP-like"/>
    <property type="match status" value="1"/>
</dbReference>
<evidence type="ECO:0000256" key="1">
    <source>
        <dbReference type="ARBA" id="ARBA00008791"/>
    </source>
</evidence>
<dbReference type="Proteomes" id="UP001059209">
    <property type="component" value="Chromosome"/>
</dbReference>
<dbReference type="InterPro" id="IPR014729">
    <property type="entry name" value="Rossmann-like_a/b/a_fold"/>
</dbReference>
<reference evidence="3" key="1">
    <citation type="submission" date="2022-09" db="EMBL/GenBank/DDBJ databases">
        <title>Maribacter litopenaei sp. nov., isolated from the intestinal tract of the Pacific White Shrimp, Litopenaeus vannamei.</title>
        <authorList>
            <person name="Kim S.Y."/>
            <person name="Hwang C.Y."/>
        </authorList>
    </citation>
    <scope>NUCLEOTIDE SEQUENCE</scope>
    <source>
        <strain evidence="3">HL-LV01</strain>
    </source>
</reference>
<evidence type="ECO:0000313" key="4">
    <source>
        <dbReference type="Proteomes" id="UP001059209"/>
    </source>
</evidence>
<proteinExistence type="inferred from homology"/>
<dbReference type="EMBL" id="CP104205">
    <property type="protein sequence ID" value="UWX54492.1"/>
    <property type="molecule type" value="Genomic_DNA"/>
</dbReference>
<protein>
    <submittedName>
        <fullName evidence="3">Universal stress protein</fullName>
    </submittedName>
</protein>
<name>A0ABY5Y618_9FLAO</name>
<keyword evidence="4" id="KW-1185">Reference proteome</keyword>
<evidence type="ECO:0000313" key="3">
    <source>
        <dbReference type="EMBL" id="UWX54492.1"/>
    </source>
</evidence>
<accession>A0ABY5Y618</accession>
<dbReference type="SUPFAM" id="SSF52402">
    <property type="entry name" value="Adenine nucleotide alpha hydrolases-like"/>
    <property type="match status" value="1"/>
</dbReference>
<feature type="domain" description="UspA" evidence="2">
    <location>
        <begin position="1"/>
        <end position="116"/>
    </location>
</feature>
<dbReference type="InterPro" id="IPR006016">
    <property type="entry name" value="UspA"/>
</dbReference>
<organism evidence="3 4">
    <name type="scientific">Maribacter litopenaei</name>
    <dbReference type="NCBI Taxonomy" id="2976127"/>
    <lineage>
        <taxon>Bacteria</taxon>
        <taxon>Pseudomonadati</taxon>
        <taxon>Bacteroidota</taxon>
        <taxon>Flavobacteriia</taxon>
        <taxon>Flavobacteriales</taxon>
        <taxon>Flavobacteriaceae</taxon>
        <taxon>Maribacter</taxon>
    </lineage>
</organism>
<dbReference type="Pfam" id="PF00582">
    <property type="entry name" value="Usp"/>
    <property type="match status" value="1"/>
</dbReference>
<dbReference type="InterPro" id="IPR006015">
    <property type="entry name" value="Universal_stress_UspA"/>
</dbReference>
<comment type="similarity">
    <text evidence="1">Belongs to the universal stress protein A family.</text>
</comment>
<dbReference type="RefSeq" id="WP_260572351.1">
    <property type="nucleotide sequence ID" value="NZ_CP104205.1"/>
</dbReference>
<dbReference type="Gene3D" id="3.40.50.620">
    <property type="entry name" value="HUPs"/>
    <property type="match status" value="1"/>
</dbReference>
<evidence type="ECO:0000259" key="2">
    <source>
        <dbReference type="Pfam" id="PF00582"/>
    </source>
</evidence>
<dbReference type="PRINTS" id="PR01438">
    <property type="entry name" value="UNVRSLSTRESS"/>
</dbReference>